<evidence type="ECO:0000256" key="3">
    <source>
        <dbReference type="PROSITE-ProRule" id="PRU00339"/>
    </source>
</evidence>
<dbReference type="CDD" id="cd03789">
    <property type="entry name" value="GT9_LPS_heptosyltransferase"/>
    <property type="match status" value="1"/>
</dbReference>
<dbReference type="Pfam" id="PF01075">
    <property type="entry name" value="Glyco_transf_9"/>
    <property type="match status" value="1"/>
</dbReference>
<keyword evidence="2" id="KW-0808">Transferase</keyword>
<proteinExistence type="predicted"/>
<dbReference type="SUPFAM" id="SSF53756">
    <property type="entry name" value="UDP-Glycosyltransferase/glycogen phosphorylase"/>
    <property type="match status" value="1"/>
</dbReference>
<dbReference type="EMBL" id="JBHUGS010000005">
    <property type="protein sequence ID" value="MFD1952430.1"/>
    <property type="molecule type" value="Genomic_DNA"/>
</dbReference>
<dbReference type="InterPro" id="IPR011990">
    <property type="entry name" value="TPR-like_helical_dom_sf"/>
</dbReference>
<accession>A0ABW4U0A2</accession>
<evidence type="ECO:0000256" key="2">
    <source>
        <dbReference type="ARBA" id="ARBA00022679"/>
    </source>
</evidence>
<dbReference type="InterPro" id="IPR002201">
    <property type="entry name" value="Glyco_trans_9"/>
</dbReference>
<dbReference type="Gene3D" id="1.25.40.10">
    <property type="entry name" value="Tetratricopeptide repeat domain"/>
    <property type="match status" value="1"/>
</dbReference>
<gene>
    <name evidence="4" type="ORF">ACFSGX_16765</name>
</gene>
<dbReference type="SUPFAM" id="SSF48452">
    <property type="entry name" value="TPR-like"/>
    <property type="match status" value="1"/>
</dbReference>
<evidence type="ECO:0000313" key="5">
    <source>
        <dbReference type="Proteomes" id="UP001597400"/>
    </source>
</evidence>
<evidence type="ECO:0000256" key="1">
    <source>
        <dbReference type="ARBA" id="ARBA00022676"/>
    </source>
</evidence>
<dbReference type="Proteomes" id="UP001597400">
    <property type="component" value="Unassembled WGS sequence"/>
</dbReference>
<comment type="caution">
    <text evidence="4">The sequence shown here is derived from an EMBL/GenBank/DDBJ whole genome shotgun (WGS) entry which is preliminary data.</text>
</comment>
<dbReference type="InterPro" id="IPR019734">
    <property type="entry name" value="TPR_rpt"/>
</dbReference>
<dbReference type="PROSITE" id="PS50005">
    <property type="entry name" value="TPR"/>
    <property type="match status" value="1"/>
</dbReference>
<organism evidence="4 5">
    <name type="scientific">Sphingomonas arantia</name>
    <dbReference type="NCBI Taxonomy" id="1460676"/>
    <lineage>
        <taxon>Bacteria</taxon>
        <taxon>Pseudomonadati</taxon>
        <taxon>Pseudomonadota</taxon>
        <taxon>Alphaproteobacteria</taxon>
        <taxon>Sphingomonadales</taxon>
        <taxon>Sphingomonadaceae</taxon>
        <taxon>Sphingomonas</taxon>
    </lineage>
</organism>
<reference evidence="5" key="1">
    <citation type="journal article" date="2019" name="Int. J. Syst. Evol. Microbiol.">
        <title>The Global Catalogue of Microorganisms (GCM) 10K type strain sequencing project: providing services to taxonomists for standard genome sequencing and annotation.</title>
        <authorList>
            <consortium name="The Broad Institute Genomics Platform"/>
            <consortium name="The Broad Institute Genome Sequencing Center for Infectious Disease"/>
            <person name="Wu L."/>
            <person name="Ma J."/>
        </authorList>
    </citation>
    <scope>NUCLEOTIDE SEQUENCE [LARGE SCALE GENOMIC DNA]</scope>
    <source>
        <strain evidence="5">CGMCC 1.12702</strain>
    </source>
</reference>
<dbReference type="InterPro" id="IPR051199">
    <property type="entry name" value="LPS_LOS_Heptosyltrfase"/>
</dbReference>
<dbReference type="RefSeq" id="WP_380931453.1">
    <property type="nucleotide sequence ID" value="NZ_JBHUGS010000005.1"/>
</dbReference>
<protein>
    <submittedName>
        <fullName evidence="4">Glycosyltransferase family 9 protein</fullName>
    </submittedName>
</protein>
<name>A0ABW4U0A2_9SPHN</name>
<evidence type="ECO:0000313" key="4">
    <source>
        <dbReference type="EMBL" id="MFD1952430.1"/>
    </source>
</evidence>
<dbReference type="PANTHER" id="PTHR30160">
    <property type="entry name" value="TETRAACYLDISACCHARIDE 4'-KINASE-RELATED"/>
    <property type="match status" value="1"/>
</dbReference>
<dbReference type="SMART" id="SM00028">
    <property type="entry name" value="TPR"/>
    <property type="match status" value="3"/>
</dbReference>
<keyword evidence="3" id="KW-0802">TPR repeat</keyword>
<keyword evidence="1" id="KW-0328">Glycosyltransferase</keyword>
<feature type="repeat" description="TPR" evidence="3">
    <location>
        <begin position="18"/>
        <end position="51"/>
    </location>
</feature>
<dbReference type="Gene3D" id="3.40.50.2000">
    <property type="entry name" value="Glycogen Phosphorylase B"/>
    <property type="match status" value="2"/>
</dbReference>
<keyword evidence="5" id="KW-1185">Reference proteome</keyword>
<dbReference type="PANTHER" id="PTHR30160:SF1">
    <property type="entry name" value="LIPOPOLYSACCHARIDE 1,2-N-ACETYLGLUCOSAMINETRANSFERASE-RELATED"/>
    <property type="match status" value="1"/>
</dbReference>
<sequence length="700" mass="77543">MPVLKALGLHKLKSAYLANALITRARAAKREQRFAESAVLYQEALRLTPNDRRAQIQCGNMLKDAGRYAEAEAHYLAARQLRDGDAELELQVGHLHKLSGRLPDAQASYIKAMALRPGWSVPETELAKLTKAGWLGQSANRPVGAPPLDAQQLAEDEPDDATLASMRLGRDVAGLAPSLAPRSSTEMLSAHANHVQVKRLGHREPSFWGDSTTLRGVEAIHGFVISDTPIDYLQIIMNGLTIHRGPVQGGYDIALEIEPDRRRKYVFNIWMDFATFTNGRYAIELRFFDIAGKTLSHHDRVVVADPLIEADHPRSDAIIEIPRPDPRSVRERVNARESVVRPADRSLLPTPPRNILVQRTDQLGDMVTSIPAMRRLRELFPDAHIVGLLTIANEAFARTLDVFDEIIVVDFPDDPVERRRLMPLDAQEALRARLVPYAFDIALDLAQSDVSRPLLQLAAARFTLGFGGSEWSWLSANFVFNTHDPLTNLDIVPHSAKMLAMVEALGVATRTNATVMRRPELSRAQLAAYGIDPDERYVVLHAGARIGFSRWPHYPALARMILDRTGHKVVLLTEDADTRATLPADLLASGRFVLLDRRLPFDDLDAILSFCDAMVGNDSGPKHLAALRGANVVTLFTNRINSAEWGQELGGKIITRRVPCAGCLIFHDAEECGADFACIRLIKPEEVFGAISEYLRLPAA</sequence>